<sequence length="1192" mass="135109">MAFNPDELHKIKSYSRDQHVSVIYEYIVGNKSQEKVSALTGIEEWTVSSIIRAYNFNQNKTGSFRSGTDRGKYRGTERELVSKFVNLHYPGNVEARTTFADFIAKHKKQVAKPPAAPPRQTYVQRPVQQSPVQRSKPPVPKPAPAPRPVVYQPTASELYNKAIGLWNARNHNRDMVDGFRQAAELGHEDAPYYLAVYYRDRGHYGAENLQAAQGWFAKALDRGCRQAKLEYGDFYYELALNAKALKLYNTVVPSYEKAAKAGHSGAQNNLGVLYANGEGVTRNDQLAVYWFDLAAKNGNRFGMSNLAYRWMNGSGVQQNDVQALYWFEKAAGLGDEDAKKQCADIAFKLGRRLGKSTDEQDRKQAFDYCQKALLYGNQEALFYLAHSYANGLGVNQSYRQAAEYYEKAAQRGSAAAQNNLAVLYANGHGVTQDHGQALYWYEQAANNGSKVAMRNMGYCYKEGRGCPKNAYGAVHWFEKAAELGDEEARSQCAEGAYWIAEQFYKSRDVQEKGKAFEYFAKALKHGHDKSLLNLAVCCEYGHGVEQSYAKAIEYYQQALSKGIDKAYEWLADAYYQYGKEYDEEESYDEAIAMFEKAAEMDHEDAMIALAQCYFEGKGVNMDDHAAAEWYVKAAEVWSARTSAEEHYMEAAEKCFNHYEIERGLAWYERAADLGAGKAMVALGNYYFGEEDYNDDPEYETAIEWYLRALEQGDDDGEYHLYRCYIKLGEQAWENRNIEQAIAMYKEARKYGYGDSTKESLHRCYCHLARAAVDAEDYRLAAEHYEQAEEHDRLGEEEDAYIEKIGDHFYDSEDYYGAWNWYKKSGNLARQTGRAQNAIGLSYIRKNGKQPDFVQAFYWCKQAAEQGFSPAQYNVGGFYLNGDGVQRDFTNAVYWYEQAAKNRHKNSLHNLAFLYMSGMGVPQDLDQAEELLTAAYLQGFDNRTYRFTCKPLSPLRSLLARTASVKPSPLESMRTLYALKYPNEDGQRLLKFADFLVKERQCFELIYEIGLSYETGYSPLLGVRVESDMAKAFVYYKEAVDKAGDVRAIGKLGHCYRHGKGIGQSDERAIEAYKRGETLKDPESLNALGECYFTGQGVGQDYSKTFEYCSYAAEQGHAEAQYNVGFCYENGYGVERNERAALEWYVKSAEQGFALAEQQVAVCYELGIGVEPSPEKAREWLAKAGAKSSNASL</sequence>
<feature type="repeat" description="TPR" evidence="1">
    <location>
        <begin position="571"/>
        <end position="604"/>
    </location>
</feature>
<protein>
    <recommendedName>
        <fullName evidence="5">Sel1 repeat family protein</fullName>
    </recommendedName>
</protein>
<evidence type="ECO:0000256" key="2">
    <source>
        <dbReference type="SAM" id="MobiDB-lite"/>
    </source>
</evidence>
<organism evidence="3 4">
    <name type="scientific">Paenibacillus validus</name>
    <dbReference type="NCBI Taxonomy" id="44253"/>
    <lineage>
        <taxon>Bacteria</taxon>
        <taxon>Bacillati</taxon>
        <taxon>Bacillota</taxon>
        <taxon>Bacilli</taxon>
        <taxon>Bacillales</taxon>
        <taxon>Paenibacillaceae</taxon>
        <taxon>Paenibacillus</taxon>
    </lineage>
</organism>
<proteinExistence type="predicted"/>
<reference evidence="3 4" key="1">
    <citation type="submission" date="2019-11" db="EMBL/GenBank/DDBJ databases">
        <title>Draft genome sequences of five Paenibacillus species of dairy origin.</title>
        <authorList>
            <person name="Olajide A.M."/>
            <person name="Chen S."/>
            <person name="Lapointe G."/>
        </authorList>
    </citation>
    <scope>NUCLEOTIDE SEQUENCE [LARGE SCALE GENOMIC DNA]</scope>
    <source>
        <strain evidence="3 4">2CS3</strain>
    </source>
</reference>
<dbReference type="InterPro" id="IPR006597">
    <property type="entry name" value="Sel1-like"/>
</dbReference>
<evidence type="ECO:0008006" key="5">
    <source>
        <dbReference type="Google" id="ProtNLM"/>
    </source>
</evidence>
<keyword evidence="4" id="KW-1185">Reference proteome</keyword>
<dbReference type="PROSITE" id="PS50005">
    <property type="entry name" value="TPR"/>
    <property type="match status" value="1"/>
</dbReference>
<dbReference type="Proteomes" id="UP000450917">
    <property type="component" value="Unassembled WGS sequence"/>
</dbReference>
<dbReference type="RefSeq" id="WP_155613815.1">
    <property type="nucleotide sequence ID" value="NZ_WNZX01000001.1"/>
</dbReference>
<feature type="compositionally biased region" description="Pro residues" evidence="2">
    <location>
        <begin position="137"/>
        <end position="147"/>
    </location>
</feature>
<gene>
    <name evidence="3" type="ORF">GNP93_01300</name>
</gene>
<dbReference type="AlphaFoldDB" id="A0A7X2Z6R4"/>
<dbReference type="SUPFAM" id="SSF81901">
    <property type="entry name" value="HCP-like"/>
    <property type="match status" value="6"/>
</dbReference>
<dbReference type="Gene3D" id="1.25.40.10">
    <property type="entry name" value="Tetratricopeptide repeat domain"/>
    <property type="match status" value="6"/>
</dbReference>
<name>A0A7X2Z6R4_9BACL</name>
<accession>A0A7X2Z6R4</accession>
<feature type="compositionally biased region" description="Low complexity" evidence="2">
    <location>
        <begin position="123"/>
        <end position="136"/>
    </location>
</feature>
<dbReference type="PROSITE" id="PS50293">
    <property type="entry name" value="TPR_REGION"/>
    <property type="match status" value="1"/>
</dbReference>
<dbReference type="SMART" id="SM00028">
    <property type="entry name" value="TPR"/>
    <property type="match status" value="5"/>
</dbReference>
<dbReference type="InterPro" id="IPR019734">
    <property type="entry name" value="TPR_rpt"/>
</dbReference>
<evidence type="ECO:0000313" key="3">
    <source>
        <dbReference type="EMBL" id="MUG69302.1"/>
    </source>
</evidence>
<feature type="region of interest" description="Disordered" evidence="2">
    <location>
        <begin position="110"/>
        <end position="147"/>
    </location>
</feature>
<dbReference type="PANTHER" id="PTHR11102:SF160">
    <property type="entry name" value="ERAD-ASSOCIATED E3 UBIQUITIN-PROTEIN LIGASE COMPONENT HRD3"/>
    <property type="match status" value="1"/>
</dbReference>
<dbReference type="SMART" id="SM00671">
    <property type="entry name" value="SEL1"/>
    <property type="match status" value="20"/>
</dbReference>
<dbReference type="PANTHER" id="PTHR11102">
    <property type="entry name" value="SEL-1-LIKE PROTEIN"/>
    <property type="match status" value="1"/>
</dbReference>
<keyword evidence="1" id="KW-0802">TPR repeat</keyword>
<dbReference type="InterPro" id="IPR050767">
    <property type="entry name" value="Sel1_AlgK"/>
</dbReference>
<dbReference type="Pfam" id="PF08238">
    <property type="entry name" value="Sel1"/>
    <property type="match status" value="22"/>
</dbReference>
<dbReference type="EMBL" id="WNZX01000001">
    <property type="protein sequence ID" value="MUG69302.1"/>
    <property type="molecule type" value="Genomic_DNA"/>
</dbReference>
<evidence type="ECO:0000256" key="1">
    <source>
        <dbReference type="PROSITE-ProRule" id="PRU00339"/>
    </source>
</evidence>
<dbReference type="InterPro" id="IPR011990">
    <property type="entry name" value="TPR-like_helical_dom_sf"/>
</dbReference>
<evidence type="ECO:0000313" key="4">
    <source>
        <dbReference type="Proteomes" id="UP000450917"/>
    </source>
</evidence>
<comment type="caution">
    <text evidence="3">The sequence shown here is derived from an EMBL/GenBank/DDBJ whole genome shotgun (WGS) entry which is preliminary data.</text>
</comment>